<dbReference type="AlphaFoldDB" id="A0A914YQR3"/>
<evidence type="ECO:0000313" key="4">
    <source>
        <dbReference type="WBParaSite" id="PSU_v2.g10370.t1"/>
    </source>
</evidence>
<evidence type="ECO:0000313" key="5">
    <source>
        <dbReference type="WBParaSite" id="PSU_v2.g19709.t1"/>
    </source>
</evidence>
<accession>A0A914YQR3</accession>
<sequence>MTYEEVNDRKREQNKNAARKYRAKKQKELETNKYEISRLEKRNTELRDMETFLADQIAFYKEMMISKVNS</sequence>
<dbReference type="WBParaSite" id="PSU_v2.g19709.t1">
    <property type="protein sequence ID" value="PSU_v2.g19709.t1"/>
    <property type="gene ID" value="PSU_v2.g19709"/>
</dbReference>
<keyword evidence="3" id="KW-1185">Reference proteome</keyword>
<evidence type="ECO:0000256" key="1">
    <source>
        <dbReference type="SAM" id="MobiDB-lite"/>
    </source>
</evidence>
<name>A0A914YQR3_9BILA</name>
<evidence type="ECO:0000313" key="3">
    <source>
        <dbReference type="Proteomes" id="UP000887577"/>
    </source>
</evidence>
<dbReference type="Gene3D" id="1.20.5.170">
    <property type="match status" value="1"/>
</dbReference>
<dbReference type="Proteomes" id="UP000887577">
    <property type="component" value="Unplaced"/>
</dbReference>
<dbReference type="PROSITE" id="PS00036">
    <property type="entry name" value="BZIP_BASIC"/>
    <property type="match status" value="1"/>
</dbReference>
<dbReference type="SUPFAM" id="SSF57959">
    <property type="entry name" value="Leucine zipper domain"/>
    <property type="match status" value="1"/>
</dbReference>
<evidence type="ECO:0000259" key="2">
    <source>
        <dbReference type="PROSITE" id="PS50217"/>
    </source>
</evidence>
<dbReference type="Pfam" id="PF00170">
    <property type="entry name" value="bZIP_1"/>
    <property type="match status" value="1"/>
</dbReference>
<feature type="domain" description="BZIP" evidence="2">
    <location>
        <begin position="4"/>
        <end position="67"/>
    </location>
</feature>
<feature type="compositionally biased region" description="Basic and acidic residues" evidence="1">
    <location>
        <begin position="1"/>
        <end position="14"/>
    </location>
</feature>
<organism evidence="3 5">
    <name type="scientific">Panagrolaimus superbus</name>
    <dbReference type="NCBI Taxonomy" id="310955"/>
    <lineage>
        <taxon>Eukaryota</taxon>
        <taxon>Metazoa</taxon>
        <taxon>Ecdysozoa</taxon>
        <taxon>Nematoda</taxon>
        <taxon>Chromadorea</taxon>
        <taxon>Rhabditida</taxon>
        <taxon>Tylenchina</taxon>
        <taxon>Panagrolaimomorpha</taxon>
        <taxon>Panagrolaimoidea</taxon>
        <taxon>Panagrolaimidae</taxon>
        <taxon>Panagrolaimus</taxon>
    </lineage>
</organism>
<protein>
    <submittedName>
        <fullName evidence="4 5">BZIP domain-containing protein</fullName>
    </submittedName>
</protein>
<reference evidence="4 5" key="1">
    <citation type="submission" date="2022-11" db="UniProtKB">
        <authorList>
            <consortium name="WormBaseParasite"/>
        </authorList>
    </citation>
    <scope>IDENTIFICATION</scope>
</reference>
<dbReference type="PROSITE" id="PS50217">
    <property type="entry name" value="BZIP"/>
    <property type="match status" value="1"/>
</dbReference>
<dbReference type="WBParaSite" id="PSU_v2.g10370.t1">
    <property type="protein sequence ID" value="PSU_v2.g10370.t1"/>
    <property type="gene ID" value="PSU_v2.g10370"/>
</dbReference>
<dbReference type="GO" id="GO:0003700">
    <property type="term" value="F:DNA-binding transcription factor activity"/>
    <property type="evidence" value="ECO:0007669"/>
    <property type="project" value="InterPro"/>
</dbReference>
<dbReference type="InterPro" id="IPR046347">
    <property type="entry name" value="bZIP_sf"/>
</dbReference>
<dbReference type="InterPro" id="IPR004827">
    <property type="entry name" value="bZIP"/>
</dbReference>
<proteinExistence type="predicted"/>
<feature type="region of interest" description="Disordered" evidence="1">
    <location>
        <begin position="1"/>
        <end position="25"/>
    </location>
</feature>